<dbReference type="EMBL" id="CYRY02018835">
    <property type="protein sequence ID" value="VCW96637.1"/>
    <property type="molecule type" value="Genomic_DNA"/>
</dbReference>
<evidence type="ECO:0000313" key="1">
    <source>
        <dbReference type="EMBL" id="VCW96637.1"/>
    </source>
</evidence>
<keyword evidence="2" id="KW-1185">Reference proteome</keyword>
<comment type="caution">
    <text evidence="1">The sequence shown here is derived from an EMBL/GenBank/DDBJ whole genome shotgun (WGS) entry which is preliminary data.</text>
</comment>
<dbReference type="AlphaFoldDB" id="A0A9X9LUG2"/>
<evidence type="ECO:0000313" key="2">
    <source>
        <dbReference type="Proteomes" id="UP000269945"/>
    </source>
</evidence>
<gene>
    <name evidence="1" type="ORF">BN2614_LOCUS2</name>
</gene>
<proteinExistence type="predicted"/>
<protein>
    <submittedName>
        <fullName evidence="1">Uncharacterized protein</fullName>
    </submittedName>
</protein>
<dbReference type="Proteomes" id="UP000269945">
    <property type="component" value="Unassembled WGS sequence"/>
</dbReference>
<sequence>MKQILRYIKETSGPSIIKFSSGAPEWLSGLKPLPSAQVMIPGS</sequence>
<organism evidence="1 2">
    <name type="scientific">Gulo gulo</name>
    <name type="common">Wolverine</name>
    <name type="synonym">Gluton</name>
    <dbReference type="NCBI Taxonomy" id="48420"/>
    <lineage>
        <taxon>Eukaryota</taxon>
        <taxon>Metazoa</taxon>
        <taxon>Chordata</taxon>
        <taxon>Craniata</taxon>
        <taxon>Vertebrata</taxon>
        <taxon>Euteleostomi</taxon>
        <taxon>Mammalia</taxon>
        <taxon>Eutheria</taxon>
        <taxon>Laurasiatheria</taxon>
        <taxon>Carnivora</taxon>
        <taxon>Caniformia</taxon>
        <taxon>Musteloidea</taxon>
        <taxon>Mustelidae</taxon>
        <taxon>Guloninae</taxon>
        <taxon>Gulo</taxon>
    </lineage>
</organism>
<accession>A0A9X9LUG2</accession>
<reference evidence="1 2" key="1">
    <citation type="submission" date="2018-10" db="EMBL/GenBank/DDBJ databases">
        <authorList>
            <person name="Ekblom R."/>
            <person name="Jareborg N."/>
        </authorList>
    </citation>
    <scope>NUCLEOTIDE SEQUENCE [LARGE SCALE GENOMIC DNA]</scope>
    <source>
        <tissue evidence="1">Muscle</tissue>
    </source>
</reference>
<feature type="non-terminal residue" evidence="1">
    <location>
        <position position="43"/>
    </location>
</feature>
<name>A0A9X9LUG2_GULGU</name>